<dbReference type="RefSeq" id="WP_282545226.1">
    <property type="nucleotide sequence ID" value="NZ_JASCIQ010000031.1"/>
</dbReference>
<keyword evidence="1 4" id="KW-0732">Signal</keyword>
<evidence type="ECO:0000313" key="7">
    <source>
        <dbReference type="Proteomes" id="UP001223978"/>
    </source>
</evidence>
<name>A0ABT6SGK5_9ACTN</name>
<keyword evidence="7" id="KW-1185">Reference proteome</keyword>
<protein>
    <recommendedName>
        <fullName evidence="5">Low molecular weight antigen MTB12-like C-terminal domain-containing protein</fullName>
    </recommendedName>
</protein>
<comment type="caution">
    <text evidence="6">The sequence shown here is derived from an EMBL/GenBank/DDBJ whole genome shotgun (WGS) entry which is preliminary data.</text>
</comment>
<dbReference type="InterPro" id="IPR058644">
    <property type="entry name" value="Mtb12-like_C"/>
</dbReference>
<comment type="similarity">
    <text evidence="2">Belongs to the MTB12 family.</text>
</comment>
<evidence type="ECO:0000256" key="2">
    <source>
        <dbReference type="ARBA" id="ARBA00093774"/>
    </source>
</evidence>
<feature type="chain" id="PRO_5045210736" description="Low molecular weight antigen MTB12-like C-terminal domain-containing protein" evidence="4">
    <location>
        <begin position="31"/>
        <end position="177"/>
    </location>
</feature>
<feature type="region of interest" description="Disordered" evidence="3">
    <location>
        <begin position="30"/>
        <end position="63"/>
    </location>
</feature>
<evidence type="ECO:0000256" key="4">
    <source>
        <dbReference type="SAM" id="SignalP"/>
    </source>
</evidence>
<accession>A0ABT6SGK5</accession>
<sequence>MVLGSSTRKRGGTRIAAWAAAAMLAVGVAATGCGDDNGGTPPPEPSVTRTQEAPDVPADPAAAEREVKANWEKFFSADVPLNEKEAVLENGAKMRPVLQGFNADPRGKQVEASVTDVKFTSKTEADVTYTLSLDGQPALRDAKGVSVEQDGTWKVSVKTLCALVQLNSGNASPVPGC</sequence>
<feature type="signal peptide" evidence="4">
    <location>
        <begin position="1"/>
        <end position="30"/>
    </location>
</feature>
<dbReference type="EMBL" id="JASCIQ010000031">
    <property type="protein sequence ID" value="MDI3407308.1"/>
    <property type="molecule type" value="Genomic_DNA"/>
</dbReference>
<gene>
    <name evidence="6" type="ORF">QIS96_26300</name>
</gene>
<reference evidence="6 7" key="1">
    <citation type="submission" date="2023-05" db="EMBL/GenBank/DDBJ databases">
        <title>Draft genome sequence of Streptomyces sp. B-S-A6 isolated from a cave soil in Thailand.</title>
        <authorList>
            <person name="Chamroensaksri N."/>
            <person name="Muangham S."/>
        </authorList>
    </citation>
    <scope>NUCLEOTIDE SEQUENCE [LARGE SCALE GENOMIC DNA]</scope>
    <source>
        <strain evidence="6 7">B-S-A6</strain>
    </source>
</reference>
<evidence type="ECO:0000259" key="5">
    <source>
        <dbReference type="Pfam" id="PF26580"/>
    </source>
</evidence>
<feature type="domain" description="Low molecular weight antigen MTB12-like C-terminal" evidence="5">
    <location>
        <begin position="60"/>
        <end position="168"/>
    </location>
</feature>
<evidence type="ECO:0000256" key="1">
    <source>
        <dbReference type="ARBA" id="ARBA00022729"/>
    </source>
</evidence>
<organism evidence="6 7">
    <name type="scientific">Streptomyces cavernicola</name>
    <dbReference type="NCBI Taxonomy" id="3043613"/>
    <lineage>
        <taxon>Bacteria</taxon>
        <taxon>Bacillati</taxon>
        <taxon>Actinomycetota</taxon>
        <taxon>Actinomycetes</taxon>
        <taxon>Kitasatosporales</taxon>
        <taxon>Streptomycetaceae</taxon>
        <taxon>Streptomyces</taxon>
    </lineage>
</organism>
<proteinExistence type="inferred from homology"/>
<dbReference type="Pfam" id="PF26580">
    <property type="entry name" value="Mtb12_C"/>
    <property type="match status" value="1"/>
</dbReference>
<evidence type="ECO:0000256" key="3">
    <source>
        <dbReference type="SAM" id="MobiDB-lite"/>
    </source>
</evidence>
<evidence type="ECO:0000313" key="6">
    <source>
        <dbReference type="EMBL" id="MDI3407308.1"/>
    </source>
</evidence>
<dbReference type="Proteomes" id="UP001223978">
    <property type="component" value="Unassembled WGS sequence"/>
</dbReference>